<keyword evidence="4" id="KW-1185">Reference proteome</keyword>
<gene>
    <name evidence="3" type="ORF">J2800_001511</name>
</gene>
<organism evidence="3 4">
    <name type="scientific">Caulobacter rhizosphaerae</name>
    <dbReference type="NCBI Taxonomy" id="2010972"/>
    <lineage>
        <taxon>Bacteria</taxon>
        <taxon>Pseudomonadati</taxon>
        <taxon>Pseudomonadota</taxon>
        <taxon>Alphaproteobacteria</taxon>
        <taxon>Caulobacterales</taxon>
        <taxon>Caulobacteraceae</taxon>
        <taxon>Caulobacter</taxon>
    </lineage>
</organism>
<dbReference type="Proteomes" id="UP001262754">
    <property type="component" value="Unassembled WGS sequence"/>
</dbReference>
<reference evidence="3 4" key="1">
    <citation type="submission" date="2023-07" db="EMBL/GenBank/DDBJ databases">
        <title>Sorghum-associated microbial communities from plants grown in Nebraska, USA.</title>
        <authorList>
            <person name="Schachtman D."/>
        </authorList>
    </citation>
    <scope>NUCLEOTIDE SEQUENCE [LARGE SCALE GENOMIC DNA]</scope>
    <source>
        <strain evidence="3 4">DS2154</strain>
    </source>
</reference>
<evidence type="ECO:0000313" key="3">
    <source>
        <dbReference type="EMBL" id="MDR6530772.1"/>
    </source>
</evidence>
<feature type="chain" id="PRO_5045881914" evidence="2">
    <location>
        <begin position="31"/>
        <end position="652"/>
    </location>
</feature>
<dbReference type="RefSeq" id="WP_310030458.1">
    <property type="nucleotide sequence ID" value="NZ_JAVDRL010000004.1"/>
</dbReference>
<evidence type="ECO:0000313" key="4">
    <source>
        <dbReference type="Proteomes" id="UP001262754"/>
    </source>
</evidence>
<feature type="signal peptide" evidence="2">
    <location>
        <begin position="1"/>
        <end position="30"/>
    </location>
</feature>
<dbReference type="SUPFAM" id="SSF53474">
    <property type="entry name" value="alpha/beta-Hydrolases"/>
    <property type="match status" value="1"/>
</dbReference>
<keyword evidence="2" id="KW-0732">Signal</keyword>
<evidence type="ECO:0000256" key="2">
    <source>
        <dbReference type="SAM" id="SignalP"/>
    </source>
</evidence>
<name>A0ABU1MX66_9CAUL</name>
<dbReference type="InterPro" id="IPR029058">
    <property type="entry name" value="AB_hydrolase_fold"/>
</dbReference>
<accession>A0ABU1MX66</accession>
<proteinExistence type="predicted"/>
<sequence length="652" mass="70705">MALTLKKCSGLRGRLVLAAICLFGAQSAHADVVAGLIAIPAMPLAQSLCGTKRLSLSPDGKFAAAWSPYVFEGKGFSTYSAPDLTVIDTDCVLSRGFDQSCVIAQYGDTAPATSMTWSADSTTLMSSGPGMEFKYFFAPLFQRQTVARVEVPIGDKFGPLRVDAFIGQDAIKAAVSASEKKFSTLSTSDDFSVTDVVASTEPRRQTAVYRQDGSFFAIVAGSSSQTARGISGVSLGDDAQLLHGGREEFILASGTLVRLRDGKEVARGSQTVLSPGTGGVVAVYDNLNSIFERRVSSGTFVQRAIPRRRDELLIDYATTADAKLRAYHFEAPFGPARIELGNAERSKELVCARQAKFNFPVTIEKIDLGQPDWPLPARWFRNAEPKGVVFIALGGPGADASSRDRLFGLERFVKMGLDVVLVTQSGNLGDGKELPDRLAIHGGAALDRDASLIRQALAAPRFAGYARKYFYAESFGALLGLATMQSPGKSGAANFDQYMLAAPWIRPRNPLTWADSRGPFHQNVLIQMRWEKAAMGIDWSKTVDAFRTWAALRADNMSCDAKVAFFYSKRDPTFSPKDVPCEQNGKIVFRALDVGDHNVALAAADPWISETIANDLRIEARLSKAISQLRDKHSISAPGQRPGITRKRNEDK</sequence>
<feature type="region of interest" description="Disordered" evidence="1">
    <location>
        <begin position="632"/>
        <end position="652"/>
    </location>
</feature>
<comment type="caution">
    <text evidence="3">The sequence shown here is derived from an EMBL/GenBank/DDBJ whole genome shotgun (WGS) entry which is preliminary data.</text>
</comment>
<evidence type="ECO:0000256" key="1">
    <source>
        <dbReference type="SAM" id="MobiDB-lite"/>
    </source>
</evidence>
<protein>
    <submittedName>
        <fullName evidence="3">Uncharacterized protein</fullName>
    </submittedName>
</protein>
<dbReference type="EMBL" id="JAVDRL010000004">
    <property type="protein sequence ID" value="MDR6530772.1"/>
    <property type="molecule type" value="Genomic_DNA"/>
</dbReference>